<feature type="signal peptide" evidence="2">
    <location>
        <begin position="1"/>
        <end position="23"/>
    </location>
</feature>
<evidence type="ECO:0000256" key="1">
    <source>
        <dbReference type="SAM" id="MobiDB-lite"/>
    </source>
</evidence>
<comment type="caution">
    <text evidence="3">The sequence shown here is derived from an EMBL/GenBank/DDBJ whole genome shotgun (WGS) entry which is preliminary data.</text>
</comment>
<name>A0A5C9A7R0_9GAMM</name>
<feature type="region of interest" description="Disordered" evidence="1">
    <location>
        <begin position="160"/>
        <end position="188"/>
    </location>
</feature>
<dbReference type="Pfam" id="PF04338">
    <property type="entry name" value="DUF481"/>
    <property type="match status" value="1"/>
</dbReference>
<feature type="chain" id="PRO_5023130640" evidence="2">
    <location>
        <begin position="24"/>
        <end position="345"/>
    </location>
</feature>
<keyword evidence="2" id="KW-0732">Signal</keyword>
<evidence type="ECO:0000313" key="4">
    <source>
        <dbReference type="Proteomes" id="UP000321039"/>
    </source>
</evidence>
<dbReference type="EMBL" id="VRZA01000002">
    <property type="protein sequence ID" value="TXS95261.1"/>
    <property type="molecule type" value="Genomic_DNA"/>
</dbReference>
<sequence>MLTFRTLCRVLCLCLLPATAAFADSGHQKTDVITLYNGDRITGEIKSMRQGLLQLSTDALGTVSIEWQEIARLDSKYNYQIRVTSGERFYGELKTGERPGEMAIVDLYGTHKLEYLEIVEVQPIEDRLQDRFEAYLSAGYSYTKASSVAQTTFNTDLSYEDQQSRNSLGARTTVTQTEEDDSQSSKIDLVRQEWSRDRASAFRGYYGNYESNDELGVDYRLSVGAGLGRFFIDTYQTRLTGGAGLQVLTEEGSEEGSRQSVEAFFAVGYDFWRFDSPEADVSLNFGLYPSLTESGRVRGSTDLRLRWEIISDLYWDITAYGSYDNQADTDRNTDYGVTTGLGWSY</sequence>
<organism evidence="3 4">
    <name type="scientific">Parahaliea maris</name>
    <dbReference type="NCBI Taxonomy" id="2716870"/>
    <lineage>
        <taxon>Bacteria</taxon>
        <taxon>Pseudomonadati</taxon>
        <taxon>Pseudomonadota</taxon>
        <taxon>Gammaproteobacteria</taxon>
        <taxon>Cellvibrionales</taxon>
        <taxon>Halieaceae</taxon>
        <taxon>Parahaliea</taxon>
    </lineage>
</organism>
<dbReference type="RefSeq" id="WP_148067172.1">
    <property type="nucleotide sequence ID" value="NZ_VRZA01000002.1"/>
</dbReference>
<proteinExistence type="predicted"/>
<feature type="compositionally biased region" description="Polar residues" evidence="1">
    <location>
        <begin position="160"/>
        <end position="176"/>
    </location>
</feature>
<evidence type="ECO:0000256" key="2">
    <source>
        <dbReference type="SAM" id="SignalP"/>
    </source>
</evidence>
<dbReference type="InterPro" id="IPR007433">
    <property type="entry name" value="DUF481"/>
</dbReference>
<protein>
    <submittedName>
        <fullName evidence="3">DUF481 domain-containing protein</fullName>
    </submittedName>
</protein>
<gene>
    <name evidence="3" type="ORF">FV139_05020</name>
</gene>
<dbReference type="AlphaFoldDB" id="A0A5C9A7R0"/>
<accession>A0A5C9A7R0</accession>
<reference evidence="3 4" key="1">
    <citation type="submission" date="2019-08" db="EMBL/GenBank/DDBJ databases">
        <title>Parahaliea maris sp. nov., isolated from the surface seawater.</title>
        <authorList>
            <person name="Liu Y."/>
        </authorList>
    </citation>
    <scope>NUCLEOTIDE SEQUENCE [LARGE SCALE GENOMIC DNA]</scope>
    <source>
        <strain evidence="3 4">HSLHS9</strain>
    </source>
</reference>
<keyword evidence="4" id="KW-1185">Reference proteome</keyword>
<evidence type="ECO:0000313" key="3">
    <source>
        <dbReference type="EMBL" id="TXS95261.1"/>
    </source>
</evidence>
<dbReference type="Proteomes" id="UP000321039">
    <property type="component" value="Unassembled WGS sequence"/>
</dbReference>